<keyword evidence="4" id="KW-0597">Phosphoprotein</keyword>
<comment type="function">
    <text evidence="13">Essential component of the PAM complex, a complex required for the translocation of transit peptide-containing proteins from the inner membrane into the mitochondrial matrix in an ATP-dependent manner. Recruits mitochondrial HSP70 to drive protein translocation into the matrix using ATP as an energy source.</text>
</comment>
<evidence type="ECO:0000256" key="7">
    <source>
        <dbReference type="ARBA" id="ARBA00022840"/>
    </source>
</evidence>
<name>A0A1D1VEP2_RAMVA</name>
<gene>
    <name evidence="19" type="primary">RvY_08676-1</name>
    <name evidence="19" type="synonym">RvY_08676.1</name>
    <name evidence="19" type="ORF">RvY_08676</name>
</gene>
<evidence type="ECO:0000256" key="11">
    <source>
        <dbReference type="ARBA" id="ARBA00023128"/>
    </source>
</evidence>
<dbReference type="InterPro" id="IPR032710">
    <property type="entry name" value="NTF2-like_dom_sf"/>
</dbReference>
<sequence length="475" mass="53462">MAAQVRWRLLRNVAGLRTNVPPHDLPLSSVTSSRSFSGFGQPEYRTTVYNAVFRERRRHLPYDFQIRGYAAQNNPQGAPKGFFGQLIDNIQNEFNKNKEMKESLKKFRQEADKLEQSEALKDARKKFQMIESETSKGTDVLRKGFSELKGKLSETLEEVQKTELGKRAGEMSGKIAQQAKGAAENIAKQGEQFGGAEAVRKLSKGVKAVTSQLEQNALAGPYRAPVKLRKRAELSGFSDGEGVAKTVAANESATGLQLHKDSKWFQSWESFKNDNAYVNKLFEFKMKYDESENPVVRSARALTDKITDLMGGLFSKTELSEVLTEILKVDPSFDKEAFLRQCHAEIIPNLLEAMMRGDLEVLRDWCYDGPFSVLSTPIKQTAALGYHYESRVLDISNVELLAAKMMEQGPVLVISFQSQSIMSVKDKDGKVVEGDPDKVMRTTYVWVLCRDQNVLDPHAAWRLIDLSANTVEQWI</sequence>
<dbReference type="InterPro" id="IPR039544">
    <property type="entry name" value="Tim44-like"/>
</dbReference>
<evidence type="ECO:0000256" key="10">
    <source>
        <dbReference type="ARBA" id="ARBA00023010"/>
    </source>
</evidence>
<comment type="subcellular location">
    <subcellularLocation>
        <location evidence="1">Mitochondrion inner membrane</location>
        <topology evidence="1">Peripheral membrane protein</topology>
        <orientation evidence="1">Matrix side</orientation>
    </subcellularLocation>
</comment>
<evidence type="ECO:0000256" key="5">
    <source>
        <dbReference type="ARBA" id="ARBA00022741"/>
    </source>
</evidence>
<proteinExistence type="inferred from homology"/>
<dbReference type="Proteomes" id="UP000186922">
    <property type="component" value="Unassembled WGS sequence"/>
</dbReference>
<keyword evidence="12 16" id="KW-0472">Membrane</keyword>
<comment type="similarity">
    <text evidence="2 16">Belongs to the Tim44 family.</text>
</comment>
<keyword evidence="17" id="KW-0175">Coiled coil</keyword>
<accession>A0A1D1VEP2</accession>
<evidence type="ECO:0000256" key="17">
    <source>
        <dbReference type="SAM" id="Coils"/>
    </source>
</evidence>
<evidence type="ECO:0000256" key="13">
    <source>
        <dbReference type="ARBA" id="ARBA00057148"/>
    </source>
</evidence>
<evidence type="ECO:0000256" key="4">
    <source>
        <dbReference type="ARBA" id="ARBA00022553"/>
    </source>
</evidence>
<evidence type="ECO:0000256" key="1">
    <source>
        <dbReference type="ARBA" id="ARBA00004443"/>
    </source>
</evidence>
<organism evidence="19 20">
    <name type="scientific">Ramazzottius varieornatus</name>
    <name type="common">Water bear</name>
    <name type="synonym">Tardigrade</name>
    <dbReference type="NCBI Taxonomy" id="947166"/>
    <lineage>
        <taxon>Eukaryota</taxon>
        <taxon>Metazoa</taxon>
        <taxon>Ecdysozoa</taxon>
        <taxon>Tardigrada</taxon>
        <taxon>Eutardigrada</taxon>
        <taxon>Parachela</taxon>
        <taxon>Hypsibioidea</taxon>
        <taxon>Ramazzottiidae</taxon>
        <taxon>Ramazzottius</taxon>
    </lineage>
</organism>
<comment type="caution">
    <text evidence="19">The sequence shown here is derived from an EMBL/GenBank/DDBJ whole genome shotgun (WGS) entry which is preliminary data.</text>
</comment>
<protein>
    <recommendedName>
        <fullName evidence="15 16">Mitochondrial import inner membrane translocase subunit TIM44</fullName>
    </recommendedName>
</protein>
<evidence type="ECO:0000256" key="3">
    <source>
        <dbReference type="ARBA" id="ARBA00022448"/>
    </source>
</evidence>
<keyword evidence="7" id="KW-0067">ATP-binding</keyword>
<dbReference type="GO" id="GO:0051087">
    <property type="term" value="F:protein-folding chaperone binding"/>
    <property type="evidence" value="ECO:0007669"/>
    <property type="project" value="InterPro"/>
</dbReference>
<comment type="subunit">
    <text evidence="14">Probable component of the PAM complex at least composed of a mitochondrial HSP70 protein, GRPEL1 or GRPEL2, TIMM44, TIMM16/PAM16 and TIMM14/DNAJC19. The complex interacts with the TIMM23 component of the TIM23 complex. Interacts with SLC25A4/ANT1 and SLC25A5/ANT2; leading to inhibit the presequence translocase TIMM23, thereby promoting stabilization of PINK1.</text>
</comment>
<evidence type="ECO:0000256" key="15">
    <source>
        <dbReference type="ARBA" id="ARBA00074309"/>
    </source>
</evidence>
<dbReference type="SUPFAM" id="SSF54427">
    <property type="entry name" value="NTF2-like"/>
    <property type="match status" value="1"/>
</dbReference>
<evidence type="ECO:0000313" key="20">
    <source>
        <dbReference type="Proteomes" id="UP000186922"/>
    </source>
</evidence>
<evidence type="ECO:0000313" key="19">
    <source>
        <dbReference type="EMBL" id="GAU97363.1"/>
    </source>
</evidence>
<dbReference type="Pfam" id="PF04280">
    <property type="entry name" value="Tim44"/>
    <property type="match status" value="1"/>
</dbReference>
<dbReference type="GO" id="GO:0005743">
    <property type="term" value="C:mitochondrial inner membrane"/>
    <property type="evidence" value="ECO:0007669"/>
    <property type="project" value="UniProtKB-SubCell"/>
</dbReference>
<evidence type="ECO:0000259" key="18">
    <source>
        <dbReference type="SMART" id="SM00978"/>
    </source>
</evidence>
<keyword evidence="10 16" id="KW-0811">Translocation</keyword>
<dbReference type="PANTHER" id="PTHR10721:SF1">
    <property type="entry name" value="MITOCHONDRIAL IMPORT INNER MEMBRANE TRANSLOCASE SUBUNIT TIM44"/>
    <property type="match status" value="1"/>
</dbReference>
<evidence type="ECO:0000256" key="8">
    <source>
        <dbReference type="ARBA" id="ARBA00022927"/>
    </source>
</evidence>
<evidence type="ECO:0000256" key="12">
    <source>
        <dbReference type="ARBA" id="ARBA00023136"/>
    </source>
</evidence>
<evidence type="ECO:0000256" key="16">
    <source>
        <dbReference type="PIRNR" id="PIRNR037871"/>
    </source>
</evidence>
<feature type="domain" description="Tim44-like" evidence="18">
    <location>
        <begin position="319"/>
        <end position="468"/>
    </location>
</feature>
<dbReference type="InterPro" id="IPR017303">
    <property type="entry name" value="Tim44"/>
</dbReference>
<dbReference type="Gene3D" id="3.10.450.240">
    <property type="match status" value="1"/>
</dbReference>
<evidence type="ECO:0000256" key="6">
    <source>
        <dbReference type="ARBA" id="ARBA00022792"/>
    </source>
</evidence>
<keyword evidence="5" id="KW-0547">Nucleotide-binding</keyword>
<feature type="coiled-coil region" evidence="17">
    <location>
        <begin position="90"/>
        <end position="117"/>
    </location>
</feature>
<dbReference type="FunFam" id="3.10.450.240:FF:000001">
    <property type="entry name" value="Mitochondrial import inner membrane translocase subunit TIM44"/>
    <property type="match status" value="1"/>
</dbReference>
<keyword evidence="3 16" id="KW-0813">Transport</keyword>
<reference evidence="19 20" key="1">
    <citation type="journal article" date="2016" name="Nat. Commun.">
        <title>Extremotolerant tardigrade genome and improved radiotolerance of human cultured cells by tardigrade-unique protein.</title>
        <authorList>
            <person name="Hashimoto T."/>
            <person name="Horikawa D.D."/>
            <person name="Saito Y."/>
            <person name="Kuwahara H."/>
            <person name="Kozuka-Hata H."/>
            <person name="Shin-I T."/>
            <person name="Minakuchi Y."/>
            <person name="Ohishi K."/>
            <person name="Motoyama A."/>
            <person name="Aizu T."/>
            <person name="Enomoto A."/>
            <person name="Kondo K."/>
            <person name="Tanaka S."/>
            <person name="Hara Y."/>
            <person name="Koshikawa S."/>
            <person name="Sagara H."/>
            <person name="Miura T."/>
            <person name="Yokobori S."/>
            <person name="Miyagawa K."/>
            <person name="Suzuki Y."/>
            <person name="Kubo T."/>
            <person name="Oyama M."/>
            <person name="Kohara Y."/>
            <person name="Fujiyama A."/>
            <person name="Arakawa K."/>
            <person name="Katayama T."/>
            <person name="Toyoda A."/>
            <person name="Kunieda T."/>
        </authorList>
    </citation>
    <scope>NUCLEOTIDE SEQUENCE [LARGE SCALE GENOMIC DNA]</scope>
    <source>
        <strain evidence="19 20">YOKOZUNA-1</strain>
    </source>
</reference>
<dbReference type="SMART" id="SM00978">
    <property type="entry name" value="Tim44"/>
    <property type="match status" value="1"/>
</dbReference>
<dbReference type="AlphaFoldDB" id="A0A1D1VEP2"/>
<keyword evidence="9" id="KW-0809">Transit peptide</keyword>
<dbReference type="PANTHER" id="PTHR10721">
    <property type="entry name" value="MITOCHONDRIAL IMPORT INNER MEMBRANE TRANSLOCASE SUBUNIT TIM44"/>
    <property type="match status" value="1"/>
</dbReference>
<dbReference type="InterPro" id="IPR007379">
    <property type="entry name" value="Tim44-like_dom"/>
</dbReference>
<keyword evidence="20" id="KW-1185">Reference proteome</keyword>
<evidence type="ECO:0000256" key="2">
    <source>
        <dbReference type="ARBA" id="ARBA00009597"/>
    </source>
</evidence>
<dbReference type="PIRSF" id="PIRSF037871">
    <property type="entry name" value="TIM44"/>
    <property type="match status" value="1"/>
</dbReference>
<evidence type="ECO:0000256" key="9">
    <source>
        <dbReference type="ARBA" id="ARBA00022946"/>
    </source>
</evidence>
<evidence type="ECO:0000256" key="14">
    <source>
        <dbReference type="ARBA" id="ARBA00063163"/>
    </source>
</evidence>
<keyword evidence="11 16" id="KW-0496">Mitochondrion</keyword>
<keyword evidence="8 16" id="KW-0653">Protein transport</keyword>
<dbReference type="GO" id="GO:0030150">
    <property type="term" value="P:protein import into mitochondrial matrix"/>
    <property type="evidence" value="ECO:0007669"/>
    <property type="project" value="InterPro"/>
</dbReference>
<keyword evidence="6 16" id="KW-0999">Mitochondrion inner membrane</keyword>
<dbReference type="STRING" id="947166.A0A1D1VEP2"/>
<dbReference type="OrthoDB" id="10265990at2759"/>
<dbReference type="GO" id="GO:0005524">
    <property type="term" value="F:ATP binding"/>
    <property type="evidence" value="ECO:0007669"/>
    <property type="project" value="UniProtKB-KW"/>
</dbReference>
<dbReference type="EMBL" id="BDGG01000004">
    <property type="protein sequence ID" value="GAU97363.1"/>
    <property type="molecule type" value="Genomic_DNA"/>
</dbReference>